<feature type="domain" description="TRUD" evidence="5">
    <location>
        <begin position="164"/>
        <end position="311"/>
    </location>
</feature>
<evidence type="ECO:0000256" key="2">
    <source>
        <dbReference type="ARBA" id="ARBA00022694"/>
    </source>
</evidence>
<evidence type="ECO:0000259" key="5">
    <source>
        <dbReference type="PROSITE" id="PS50984"/>
    </source>
</evidence>
<dbReference type="InterPro" id="IPR043165">
    <property type="entry name" value="TruD_insert_sf"/>
</dbReference>
<sequence>MTEIPSPRWTRFTALPRVYGGPLGSGRLRALPEDFQVEERLGFEPDGEGDHLLLWVRKTGANTEWVARKLAALAGATPSAVGYAGLKDRHAVTCQWFSLPRPRESLPDWSELAPLGIEVLEVHAHRRKLRRGALQGNRFRIRVRDCHLDAARLSERIAAIVERGVPNYFGEQRFGREDGNLVRAGELFSGAARRVPRHLRSLWLSAARSQIFNEVLARRVERGDWDRPLDGDCLQLDASHSFFVAELIDETLDERARRMDVHPTGPLWGAAMPPSLGITRTLEESVAREFDDWALGLATFGMEQERRALRLGVTDLLGELQGDDLVLEFSLTSGAYATAVLRELIDWTQDRSED</sequence>
<dbReference type="PROSITE" id="PS01268">
    <property type="entry name" value="UPF0024"/>
    <property type="match status" value="1"/>
</dbReference>
<comment type="catalytic activity">
    <reaction evidence="4">
        <text>uridine(13) in tRNA = pseudouridine(13) in tRNA</text>
        <dbReference type="Rhea" id="RHEA:42540"/>
        <dbReference type="Rhea" id="RHEA-COMP:10105"/>
        <dbReference type="Rhea" id="RHEA-COMP:10106"/>
        <dbReference type="ChEBI" id="CHEBI:65314"/>
        <dbReference type="ChEBI" id="CHEBI:65315"/>
        <dbReference type="EC" id="5.4.99.27"/>
    </reaction>
</comment>
<dbReference type="GO" id="GO:0005829">
    <property type="term" value="C:cytosol"/>
    <property type="evidence" value="ECO:0007669"/>
    <property type="project" value="TreeGrafter"/>
</dbReference>
<dbReference type="GO" id="GO:0003723">
    <property type="term" value="F:RNA binding"/>
    <property type="evidence" value="ECO:0007669"/>
    <property type="project" value="InterPro"/>
</dbReference>
<reference evidence="6 7" key="1">
    <citation type="submission" date="2011-06" db="EMBL/GenBank/DDBJ databases">
        <title>The draft genome of Thiorhodococcus drewsii AZ1.</title>
        <authorList>
            <consortium name="US DOE Joint Genome Institute (JGI-PGF)"/>
            <person name="Lucas S."/>
            <person name="Han J."/>
            <person name="Lapidus A."/>
            <person name="Cheng J.-F."/>
            <person name="Goodwin L."/>
            <person name="Pitluck S."/>
            <person name="Peters L."/>
            <person name="Land M.L."/>
            <person name="Hauser L."/>
            <person name="Vogl K."/>
            <person name="Liu Z."/>
            <person name="Imhoff J."/>
            <person name="Thiel V."/>
            <person name="Frigaard N.-U."/>
            <person name="Bryant D.A."/>
            <person name="Woyke T.J."/>
        </authorList>
    </citation>
    <scope>NUCLEOTIDE SEQUENCE [LARGE SCALE GENOMIC DNA]</scope>
    <source>
        <strain evidence="6 7">AZ1</strain>
    </source>
</reference>
<evidence type="ECO:0000256" key="3">
    <source>
        <dbReference type="ARBA" id="ARBA00023235"/>
    </source>
</evidence>
<dbReference type="PROSITE" id="PS50984">
    <property type="entry name" value="TRUD"/>
    <property type="match status" value="1"/>
</dbReference>
<dbReference type="PANTHER" id="PTHR47811:SF1">
    <property type="entry name" value="TRNA PSEUDOURIDINE SYNTHASE D"/>
    <property type="match status" value="1"/>
</dbReference>
<evidence type="ECO:0000313" key="7">
    <source>
        <dbReference type="Proteomes" id="UP000004200"/>
    </source>
</evidence>
<protein>
    <recommendedName>
        <fullName evidence="4">tRNA pseudouridine synthase D</fullName>
        <ecNumber evidence="4">5.4.99.27</ecNumber>
    </recommendedName>
    <alternativeName>
        <fullName evidence="4">tRNA pseudouridine(13) synthase</fullName>
    </alternativeName>
    <alternativeName>
        <fullName evidence="4">tRNA pseudouridylate synthase D</fullName>
    </alternativeName>
    <alternativeName>
        <fullName evidence="4">tRNA-uridine isomerase D</fullName>
    </alternativeName>
</protein>
<accession>G2E4X7</accession>
<name>G2E4X7_9GAMM</name>
<dbReference type="PATRIC" id="fig|765913.3.peg.3407"/>
<dbReference type="STRING" id="765913.ThidrDRAFT_3340"/>
<comment type="caution">
    <text evidence="6">The sequence shown here is derived from an EMBL/GenBank/DDBJ whole genome shotgun (WGS) entry which is preliminary data.</text>
</comment>
<dbReference type="EMBL" id="AFWT01000027">
    <property type="protein sequence ID" value="EGV29148.1"/>
    <property type="molecule type" value="Genomic_DNA"/>
</dbReference>
<dbReference type="InterPro" id="IPR011760">
    <property type="entry name" value="PsdUridine_synth_TruD_insert"/>
</dbReference>
<dbReference type="Proteomes" id="UP000004200">
    <property type="component" value="Unassembled WGS sequence"/>
</dbReference>
<evidence type="ECO:0000256" key="1">
    <source>
        <dbReference type="ARBA" id="ARBA00007953"/>
    </source>
</evidence>
<dbReference type="OrthoDB" id="1550679at2"/>
<dbReference type="SUPFAM" id="SSF55120">
    <property type="entry name" value="Pseudouridine synthase"/>
    <property type="match status" value="1"/>
</dbReference>
<keyword evidence="2 4" id="KW-0819">tRNA processing</keyword>
<dbReference type="AlphaFoldDB" id="G2E4X7"/>
<dbReference type="RefSeq" id="WP_007042053.1">
    <property type="nucleotide sequence ID" value="NZ_AFWT01000027.1"/>
</dbReference>
<dbReference type="InterPro" id="IPR042214">
    <property type="entry name" value="TruD_catalytic"/>
</dbReference>
<keyword evidence="7" id="KW-1185">Reference proteome</keyword>
<gene>
    <name evidence="4" type="primary">truD</name>
    <name evidence="6" type="ORF">ThidrDRAFT_3340</name>
</gene>
<dbReference type="InterPro" id="IPR050170">
    <property type="entry name" value="TruD_pseudoU_synthase"/>
</dbReference>
<dbReference type="NCBIfam" id="TIGR00094">
    <property type="entry name" value="tRNA_TruD_broad"/>
    <property type="match status" value="1"/>
</dbReference>
<dbReference type="InterPro" id="IPR020119">
    <property type="entry name" value="PsdUridine_synth_TruD_CS"/>
</dbReference>
<dbReference type="CDD" id="cd02575">
    <property type="entry name" value="PseudoU_synth_EcTruD"/>
    <property type="match status" value="1"/>
</dbReference>
<dbReference type="Gene3D" id="3.30.2340.10">
    <property type="entry name" value="TruD, insertion domain"/>
    <property type="match status" value="1"/>
</dbReference>
<dbReference type="PANTHER" id="PTHR47811">
    <property type="entry name" value="TRNA PSEUDOURIDINE SYNTHASE D"/>
    <property type="match status" value="1"/>
</dbReference>
<dbReference type="eggNOG" id="COG0585">
    <property type="taxonomic scope" value="Bacteria"/>
</dbReference>
<dbReference type="HAMAP" id="MF_01082">
    <property type="entry name" value="TruD"/>
    <property type="match status" value="1"/>
</dbReference>
<dbReference type="EC" id="5.4.99.27" evidence="4"/>
<dbReference type="InterPro" id="IPR020103">
    <property type="entry name" value="PsdUridine_synth_cat_dom_sf"/>
</dbReference>
<comment type="similarity">
    <text evidence="1 4">Belongs to the pseudouridine synthase TruD family.</text>
</comment>
<proteinExistence type="inferred from homology"/>
<feature type="active site" description="Nucleophile" evidence="4">
    <location>
        <position position="88"/>
    </location>
</feature>
<dbReference type="GO" id="GO:0160150">
    <property type="term" value="F:tRNA pseudouridine(13) synthase activity"/>
    <property type="evidence" value="ECO:0007669"/>
    <property type="project" value="UniProtKB-EC"/>
</dbReference>
<dbReference type="Gene3D" id="3.30.2350.20">
    <property type="entry name" value="TruD, catalytic domain"/>
    <property type="match status" value="1"/>
</dbReference>
<organism evidence="6 7">
    <name type="scientific">Thiorhodococcus drewsii AZ1</name>
    <dbReference type="NCBI Taxonomy" id="765913"/>
    <lineage>
        <taxon>Bacteria</taxon>
        <taxon>Pseudomonadati</taxon>
        <taxon>Pseudomonadota</taxon>
        <taxon>Gammaproteobacteria</taxon>
        <taxon>Chromatiales</taxon>
        <taxon>Chromatiaceae</taxon>
        <taxon>Thiorhodococcus</taxon>
    </lineage>
</organism>
<evidence type="ECO:0000256" key="4">
    <source>
        <dbReference type="HAMAP-Rule" id="MF_01082"/>
    </source>
</evidence>
<dbReference type="NCBIfam" id="NF002153">
    <property type="entry name" value="PRK00984.1-2"/>
    <property type="match status" value="1"/>
</dbReference>
<keyword evidence="3 4" id="KW-0413">Isomerase</keyword>
<evidence type="ECO:0000313" key="6">
    <source>
        <dbReference type="EMBL" id="EGV29148.1"/>
    </source>
</evidence>
<comment type="function">
    <text evidence="4">Responsible for synthesis of pseudouridine from uracil-13 in transfer RNAs.</text>
</comment>
<dbReference type="Pfam" id="PF01142">
    <property type="entry name" value="TruD"/>
    <property type="match status" value="2"/>
</dbReference>
<dbReference type="InterPro" id="IPR001656">
    <property type="entry name" value="PsdUridine_synth_TruD"/>
</dbReference>
<dbReference type="GO" id="GO:0031119">
    <property type="term" value="P:tRNA pseudouridine synthesis"/>
    <property type="evidence" value="ECO:0007669"/>
    <property type="project" value="UniProtKB-UniRule"/>
</dbReference>